<dbReference type="Proteomes" id="UP000759131">
    <property type="component" value="Unassembled WGS sequence"/>
</dbReference>
<dbReference type="GO" id="GO:0016887">
    <property type="term" value="F:ATP hydrolysis activity"/>
    <property type="evidence" value="ECO:0007669"/>
    <property type="project" value="InterPro"/>
</dbReference>
<dbReference type="GO" id="GO:0016020">
    <property type="term" value="C:membrane"/>
    <property type="evidence" value="ECO:0007669"/>
    <property type="project" value="UniProtKB-SubCell"/>
</dbReference>
<keyword evidence="5" id="KW-0677">Repeat</keyword>
<evidence type="ECO:0000256" key="5">
    <source>
        <dbReference type="ARBA" id="ARBA00022737"/>
    </source>
</evidence>
<keyword evidence="15" id="KW-1185">Reference proteome</keyword>
<comment type="similarity">
    <text evidence="2">Belongs to the ABC transporter superfamily. ABCC family. Conjugate transporter (TC 3.A.1.208) subfamily.</text>
</comment>
<dbReference type="InterPro" id="IPR017871">
    <property type="entry name" value="ABC_transporter-like_CS"/>
</dbReference>
<feature type="region of interest" description="Disordered" evidence="11">
    <location>
        <begin position="1"/>
        <end position="44"/>
    </location>
</feature>
<dbReference type="InterPro" id="IPR027417">
    <property type="entry name" value="P-loop_NTPase"/>
</dbReference>
<gene>
    <name evidence="14" type="ORF">OSB1V03_LOCUS18216</name>
</gene>
<dbReference type="OrthoDB" id="6500128at2759"/>
<dbReference type="PANTHER" id="PTHR24223">
    <property type="entry name" value="ATP-BINDING CASSETTE SUB-FAMILY C"/>
    <property type="match status" value="1"/>
</dbReference>
<dbReference type="InterPro" id="IPR050173">
    <property type="entry name" value="ABC_transporter_C-like"/>
</dbReference>
<evidence type="ECO:0000256" key="4">
    <source>
        <dbReference type="ARBA" id="ARBA00022692"/>
    </source>
</evidence>
<evidence type="ECO:0000256" key="6">
    <source>
        <dbReference type="ARBA" id="ARBA00022741"/>
    </source>
</evidence>
<dbReference type="PANTHER" id="PTHR24223:SF456">
    <property type="entry name" value="MULTIDRUG RESISTANCE-ASSOCIATED PROTEIN LETHAL(2)03659"/>
    <property type="match status" value="1"/>
</dbReference>
<dbReference type="InterPro" id="IPR011527">
    <property type="entry name" value="ABC1_TM_dom"/>
</dbReference>
<dbReference type="AlphaFoldDB" id="A0A7R9LFA2"/>
<dbReference type="Gene3D" id="1.20.1560.10">
    <property type="entry name" value="ABC transporter type 1, transmembrane domain"/>
    <property type="match status" value="1"/>
</dbReference>
<dbReference type="Gene3D" id="3.40.50.300">
    <property type="entry name" value="P-loop containing nucleotide triphosphate hydrolases"/>
    <property type="match status" value="1"/>
</dbReference>
<dbReference type="FunFam" id="3.40.50.300:FF:001172">
    <property type="entry name" value="Cystic fibrosis transmembrane conductance regulator"/>
    <property type="match status" value="1"/>
</dbReference>
<evidence type="ECO:0000256" key="8">
    <source>
        <dbReference type="ARBA" id="ARBA00022989"/>
    </source>
</evidence>
<evidence type="ECO:0000313" key="14">
    <source>
        <dbReference type="EMBL" id="CAD7640440.1"/>
    </source>
</evidence>
<dbReference type="GO" id="GO:0140359">
    <property type="term" value="F:ABC-type transporter activity"/>
    <property type="evidence" value="ECO:0007669"/>
    <property type="project" value="InterPro"/>
</dbReference>
<evidence type="ECO:0000256" key="7">
    <source>
        <dbReference type="ARBA" id="ARBA00022840"/>
    </source>
</evidence>
<evidence type="ECO:0000256" key="11">
    <source>
        <dbReference type="SAM" id="MobiDB-lite"/>
    </source>
</evidence>
<dbReference type="PROSITE" id="PS00211">
    <property type="entry name" value="ABC_TRANSPORTER_1"/>
    <property type="match status" value="1"/>
</dbReference>
<sequence>MSILSDQEREAADKKAESDRELQRSFSKTSHDAKQTDALSESMKVRARSISRSTSVVQVESFEMSTTVAADDVDEGYSAEPRIKDEQREVGSIDGTVYWMYFKAGAGPVLLTITLLSTLVSQGIFHASDLYLTEWTNKNQNKTQDSIDKTEQNNDVIIYSSLIAALFVTALMRSVTWFMMCMRASVNLHNSIFYRILRTPIAFFDNNPVGRILNRFTKDMGIVDEMLPSTGFDLNLTMTQALGIIIVVAMVNPYLIIPAVVLIILSIIVRGIYIKCARDIKRFEGLTRSPVFTHVSTTLNGLASVRAYGAQEAFERQYYVYQNDHSATWFLFICASRTLGLIMDWICVGYIVVISVVLMIFYEGIGGGSAGLAFSSALMLTGMTQWGVRQSAEMESQMTSVERIIEYSKLTQEAALTSDDSHKPPPDWPQKGQIELRNMSLYYEGSDKPVLKNLSCNIKSGEKIGIVGRTGAGKSSIISALFRMVEPKGEIIMDGLSVGSIGLHELRSKISIIPQDPVVFTGPVRRNLDPFGEYSDQSIWSALEEVQLKGAVGDLPGQLDGQLAEGGGNLSVGQRQLVCLARAILRHNRVLVLDEATANVDHQTDALIQT</sequence>
<keyword evidence="7" id="KW-0067">ATP-binding</keyword>
<proteinExistence type="inferred from homology"/>
<dbReference type="InterPro" id="IPR003439">
    <property type="entry name" value="ABC_transporter-like_ATP-bd"/>
</dbReference>
<evidence type="ECO:0000313" key="15">
    <source>
        <dbReference type="Proteomes" id="UP000759131"/>
    </source>
</evidence>
<keyword evidence="8 12" id="KW-1133">Transmembrane helix</keyword>
<keyword evidence="6" id="KW-0547">Nucleotide-binding</keyword>
<protein>
    <recommendedName>
        <fullName evidence="13">ABC transmembrane type-1 domain-containing protein</fullName>
    </recommendedName>
</protein>
<evidence type="ECO:0000256" key="9">
    <source>
        <dbReference type="ARBA" id="ARBA00023136"/>
    </source>
</evidence>
<evidence type="ECO:0000256" key="3">
    <source>
        <dbReference type="ARBA" id="ARBA00022448"/>
    </source>
</evidence>
<evidence type="ECO:0000256" key="12">
    <source>
        <dbReference type="SAM" id="Phobius"/>
    </source>
</evidence>
<dbReference type="FunFam" id="1.20.1560.10:FF:000014">
    <property type="entry name" value="Multidrug resistance-associated protein member 4"/>
    <property type="match status" value="1"/>
</dbReference>
<reference evidence="14" key="1">
    <citation type="submission" date="2020-11" db="EMBL/GenBank/DDBJ databases">
        <authorList>
            <person name="Tran Van P."/>
        </authorList>
    </citation>
    <scope>NUCLEOTIDE SEQUENCE</scope>
</reference>
<keyword evidence="3" id="KW-0813">Transport</keyword>
<feature type="transmembrane region" description="Helical" evidence="12">
    <location>
        <begin position="156"/>
        <end position="180"/>
    </location>
</feature>
<evidence type="ECO:0000256" key="2">
    <source>
        <dbReference type="ARBA" id="ARBA00009726"/>
    </source>
</evidence>
<evidence type="ECO:0000256" key="10">
    <source>
        <dbReference type="ARBA" id="ARBA00023180"/>
    </source>
</evidence>
<accession>A0A7R9LFA2</accession>
<dbReference type="EMBL" id="OC878172">
    <property type="protein sequence ID" value="CAD7640440.1"/>
    <property type="molecule type" value="Genomic_DNA"/>
</dbReference>
<keyword evidence="9 12" id="KW-0472">Membrane</keyword>
<dbReference type="GO" id="GO:0005524">
    <property type="term" value="F:ATP binding"/>
    <property type="evidence" value="ECO:0007669"/>
    <property type="project" value="UniProtKB-KW"/>
</dbReference>
<feature type="transmembrane region" description="Helical" evidence="12">
    <location>
        <begin position="341"/>
        <end position="362"/>
    </location>
</feature>
<dbReference type="Pfam" id="PF00664">
    <property type="entry name" value="ABC_membrane"/>
    <property type="match status" value="1"/>
</dbReference>
<dbReference type="Pfam" id="PF00005">
    <property type="entry name" value="ABC_tran"/>
    <property type="match status" value="1"/>
</dbReference>
<name>A0A7R9LFA2_9ACAR</name>
<evidence type="ECO:0000256" key="1">
    <source>
        <dbReference type="ARBA" id="ARBA00004141"/>
    </source>
</evidence>
<feature type="domain" description="ABC transmembrane type-1" evidence="13">
    <location>
        <begin position="113"/>
        <end position="396"/>
    </location>
</feature>
<comment type="subcellular location">
    <subcellularLocation>
        <location evidence="1">Membrane</location>
        <topology evidence="1">Multi-pass membrane protein</topology>
    </subcellularLocation>
</comment>
<evidence type="ECO:0000259" key="13">
    <source>
        <dbReference type="PROSITE" id="PS50929"/>
    </source>
</evidence>
<keyword evidence="4 12" id="KW-0812">Transmembrane</keyword>
<dbReference type="PROSITE" id="PS50929">
    <property type="entry name" value="ABC_TM1F"/>
    <property type="match status" value="1"/>
</dbReference>
<dbReference type="InterPro" id="IPR036640">
    <property type="entry name" value="ABC1_TM_sf"/>
</dbReference>
<dbReference type="CDD" id="cd03244">
    <property type="entry name" value="ABCC_MRP_domain2"/>
    <property type="match status" value="1"/>
</dbReference>
<dbReference type="SUPFAM" id="SSF52540">
    <property type="entry name" value="P-loop containing nucleoside triphosphate hydrolases"/>
    <property type="match status" value="1"/>
</dbReference>
<keyword evidence="10" id="KW-0325">Glycoprotein</keyword>
<dbReference type="EMBL" id="CAJPIZ010023597">
    <property type="protein sequence ID" value="CAG2118264.1"/>
    <property type="molecule type" value="Genomic_DNA"/>
</dbReference>
<organism evidence="14">
    <name type="scientific">Medioppia subpectinata</name>
    <dbReference type="NCBI Taxonomy" id="1979941"/>
    <lineage>
        <taxon>Eukaryota</taxon>
        <taxon>Metazoa</taxon>
        <taxon>Ecdysozoa</taxon>
        <taxon>Arthropoda</taxon>
        <taxon>Chelicerata</taxon>
        <taxon>Arachnida</taxon>
        <taxon>Acari</taxon>
        <taxon>Acariformes</taxon>
        <taxon>Sarcoptiformes</taxon>
        <taxon>Oribatida</taxon>
        <taxon>Brachypylina</taxon>
        <taxon>Oppioidea</taxon>
        <taxon>Oppiidae</taxon>
        <taxon>Medioppia</taxon>
    </lineage>
</organism>
<feature type="non-terminal residue" evidence="14">
    <location>
        <position position="1"/>
    </location>
</feature>
<dbReference type="SUPFAM" id="SSF90123">
    <property type="entry name" value="ABC transporter transmembrane region"/>
    <property type="match status" value="1"/>
</dbReference>
<feature type="compositionally biased region" description="Basic and acidic residues" evidence="11">
    <location>
        <begin position="1"/>
        <end position="35"/>
    </location>
</feature>
<feature type="transmembrane region" description="Helical" evidence="12">
    <location>
        <begin position="241"/>
        <end position="273"/>
    </location>
</feature>